<dbReference type="GO" id="GO:0009279">
    <property type="term" value="C:cell outer membrane"/>
    <property type="evidence" value="ECO:0007669"/>
    <property type="project" value="UniProtKB-SubCell"/>
</dbReference>
<organism evidence="6 7">
    <name type="scientific">Rhizobium rhizogenes</name>
    <name type="common">Agrobacterium rhizogenes</name>
    <dbReference type="NCBI Taxonomy" id="359"/>
    <lineage>
        <taxon>Bacteria</taxon>
        <taxon>Pseudomonadati</taxon>
        <taxon>Pseudomonadota</taxon>
        <taxon>Alphaproteobacteria</taxon>
        <taxon>Hyphomicrobiales</taxon>
        <taxon>Rhizobiaceae</taxon>
        <taxon>Rhizobium/Agrobacterium group</taxon>
        <taxon>Rhizobium</taxon>
    </lineage>
</organism>
<dbReference type="EMBL" id="CAICSX020000002">
    <property type="protein sequence ID" value="CAD0215652.1"/>
    <property type="molecule type" value="Genomic_DNA"/>
</dbReference>
<evidence type="ECO:0000256" key="3">
    <source>
        <dbReference type="ARBA" id="ARBA00022729"/>
    </source>
</evidence>
<comment type="subcellular location">
    <subcellularLocation>
        <location evidence="1">Cell outer membrane</location>
    </subcellularLocation>
</comment>
<name>A0AAN2A8N1_RHIRH</name>
<comment type="caution">
    <text evidence="6">The sequence shown here is derived from an EMBL/GenBank/DDBJ whole genome shotgun (WGS) entry which is preliminary data.</text>
</comment>
<dbReference type="AlphaFoldDB" id="A0AAN2A8N1"/>
<protein>
    <recommendedName>
        <fullName evidence="8">MipA/OmpV family protein</fullName>
    </recommendedName>
</protein>
<dbReference type="Pfam" id="PF06629">
    <property type="entry name" value="MipA"/>
    <property type="match status" value="1"/>
</dbReference>
<evidence type="ECO:0000256" key="5">
    <source>
        <dbReference type="ARBA" id="ARBA00023237"/>
    </source>
</evidence>
<proteinExistence type="inferred from homology"/>
<sequence>MLRIYRHVPRQRAWKKKLFWKDCGSGWPRVEDLSLMFAARCMAYRVSSAMALFRAAALSLPLIVLGTHSALGQDAASSDSQWVITLGGSVEYGPSHEGSKHRSFSGLPSFDFRRLGEAPEYSAPDDNIDYGLFDIGGVGIGPVVGVRGGRSAFDDTELQGLHSVHWNLDAGVFTQYWPLEDRLRVRAETRQALWGGDGLLADLYLDWFQPVGDRWLLSAGPRLSLANGTYMHNNFGVSAEEAARSGRVEPFEANGGLKSLGFTVAATYMLTPAWSVQTYVKYSRLMGDAADSPVTSRLGSADQNVIGITLNRSFQIGF</sequence>
<evidence type="ECO:0000256" key="2">
    <source>
        <dbReference type="ARBA" id="ARBA00005722"/>
    </source>
</evidence>
<dbReference type="PANTHER" id="PTHR38776">
    <property type="entry name" value="MLTA-INTERACTING PROTEIN-RELATED"/>
    <property type="match status" value="1"/>
</dbReference>
<dbReference type="Proteomes" id="UP000528185">
    <property type="component" value="Unassembled WGS sequence"/>
</dbReference>
<dbReference type="PANTHER" id="PTHR38776:SF1">
    <property type="entry name" value="MLTA-INTERACTING PROTEIN-RELATED"/>
    <property type="match status" value="1"/>
</dbReference>
<evidence type="ECO:0000256" key="4">
    <source>
        <dbReference type="ARBA" id="ARBA00023136"/>
    </source>
</evidence>
<evidence type="ECO:0000256" key="1">
    <source>
        <dbReference type="ARBA" id="ARBA00004442"/>
    </source>
</evidence>
<gene>
    <name evidence="6" type="ORF">AGRHK599_LOCUS3900</name>
</gene>
<keyword evidence="5" id="KW-0998">Cell outer membrane</keyword>
<keyword evidence="3" id="KW-0732">Signal</keyword>
<reference evidence="6 7" key="1">
    <citation type="submission" date="2020-06" db="EMBL/GenBank/DDBJ databases">
        <authorList>
            <person name="De Coninck B."/>
            <person name="Ibrahim H."/>
        </authorList>
    </citation>
    <scope>NUCLEOTIDE SEQUENCE [LARGE SCALE GENOMIC DNA]</scope>
    <source>
        <strain evidence="6">Ag_rhizogenes_K599</strain>
    </source>
</reference>
<evidence type="ECO:0000313" key="6">
    <source>
        <dbReference type="EMBL" id="CAD0215652.1"/>
    </source>
</evidence>
<evidence type="ECO:0000313" key="7">
    <source>
        <dbReference type="Proteomes" id="UP000528185"/>
    </source>
</evidence>
<keyword evidence="4" id="KW-0472">Membrane</keyword>
<accession>A0AAN2A8N1</accession>
<comment type="similarity">
    <text evidence="2">Belongs to the MipA/OmpV family.</text>
</comment>
<dbReference type="InterPro" id="IPR010583">
    <property type="entry name" value="MipA"/>
</dbReference>
<evidence type="ECO:0008006" key="8">
    <source>
        <dbReference type="Google" id="ProtNLM"/>
    </source>
</evidence>